<dbReference type="RefSeq" id="WP_119341668.1">
    <property type="nucleotide sequence ID" value="NZ_BJXL01000084.1"/>
</dbReference>
<accession>A0A511R3M0</accession>
<dbReference type="Proteomes" id="UP000321197">
    <property type="component" value="Unassembled WGS sequence"/>
</dbReference>
<proteinExistence type="predicted"/>
<comment type="caution">
    <text evidence="1">The sequence shown here is derived from an EMBL/GenBank/DDBJ whole genome shotgun (WGS) entry which is preliminary data.</text>
</comment>
<dbReference type="Pfam" id="PF20001">
    <property type="entry name" value="DUF6428"/>
    <property type="match status" value="1"/>
</dbReference>
<evidence type="ECO:0000313" key="1">
    <source>
        <dbReference type="EMBL" id="GEM84210.1"/>
    </source>
</evidence>
<name>A0A511R3M0_9DEIN</name>
<dbReference type="AlphaFoldDB" id="A0A511R3M0"/>
<dbReference type="OrthoDB" id="66316at2"/>
<dbReference type="InterPro" id="IPR045534">
    <property type="entry name" value="DUF6428"/>
</dbReference>
<evidence type="ECO:0000313" key="2">
    <source>
        <dbReference type="Proteomes" id="UP000321197"/>
    </source>
</evidence>
<sequence length="161" mass="17787">MKTQELLEALAPHQNKPLVFKYGQDQQIAPGYHVTEVMNVTYESMDCGGQANFWRETVVQLMGPGPDDKPEFMTVQKFLSIYNRVAASVSVRADTEVRFEYGNTDLPAIHYHVGSIALEGDHLVVHLMPPGVTCKARERASNACCGALLELDMATPSARCC</sequence>
<reference evidence="1 2" key="1">
    <citation type="submission" date="2019-07" db="EMBL/GenBank/DDBJ databases">
        <title>Whole genome shotgun sequence of Meiothermus hypogaeus NBRC 106114.</title>
        <authorList>
            <person name="Hosoyama A."/>
            <person name="Uohara A."/>
            <person name="Ohji S."/>
            <person name="Ichikawa N."/>
        </authorList>
    </citation>
    <scope>NUCLEOTIDE SEQUENCE [LARGE SCALE GENOMIC DNA]</scope>
    <source>
        <strain evidence="1 2">NBRC 106114</strain>
    </source>
</reference>
<protein>
    <submittedName>
        <fullName evidence="1">Uncharacterized protein</fullName>
    </submittedName>
</protein>
<organism evidence="1 2">
    <name type="scientific">Meiothermus hypogaeus NBRC 106114</name>
    <dbReference type="NCBI Taxonomy" id="1227553"/>
    <lineage>
        <taxon>Bacteria</taxon>
        <taxon>Thermotogati</taxon>
        <taxon>Deinococcota</taxon>
        <taxon>Deinococci</taxon>
        <taxon>Thermales</taxon>
        <taxon>Thermaceae</taxon>
        <taxon>Meiothermus</taxon>
    </lineage>
</organism>
<dbReference type="EMBL" id="BJXL01000084">
    <property type="protein sequence ID" value="GEM84210.1"/>
    <property type="molecule type" value="Genomic_DNA"/>
</dbReference>
<gene>
    <name evidence="1" type="ORF">MHY01S_23760</name>
</gene>